<evidence type="ECO:0000313" key="1">
    <source>
        <dbReference type="EMBL" id="APB34134.1"/>
    </source>
</evidence>
<keyword evidence="2" id="KW-1185">Reference proteome</keyword>
<name>A0A1J0ADW6_9CYAN</name>
<dbReference type="InterPro" id="IPR051404">
    <property type="entry name" value="TA_system_antitoxin"/>
</dbReference>
<evidence type="ECO:0008006" key="3">
    <source>
        <dbReference type="Google" id="ProtNLM"/>
    </source>
</evidence>
<reference evidence="1 2" key="1">
    <citation type="submission" date="2016-10" db="EMBL/GenBank/DDBJ databases">
        <title>Description of Gloeomargarita lithophora gen. nov., sp. nov., a thylakoid-bearing basal-branching cyanobacterium with intracellular carbonates, and proposal for Gloeomargaritales ord. nov.</title>
        <authorList>
            <person name="Moreira D."/>
            <person name="Tavera R."/>
            <person name="Benzerara K."/>
            <person name="Skouri-Panet F."/>
            <person name="Couradeau E."/>
            <person name="Gerard E."/>
            <person name="Loussert C."/>
            <person name="Novelo E."/>
            <person name="Zivanovic Y."/>
            <person name="Lopez-Garcia P."/>
        </authorList>
    </citation>
    <scope>NUCLEOTIDE SEQUENCE [LARGE SCALE GENOMIC DNA]</scope>
    <source>
        <strain evidence="1 2">D10</strain>
    </source>
</reference>
<dbReference type="InterPro" id="IPR035069">
    <property type="entry name" value="TTHA1013/TTHA0281-like"/>
</dbReference>
<protein>
    <recommendedName>
        <fullName evidence="3">HicB-like antitoxin of toxin-antitoxin system domain-containing protein</fullName>
    </recommendedName>
</protein>
<organism evidence="1 2">
    <name type="scientific">Gloeomargarita lithophora Alchichica-D10</name>
    <dbReference type="NCBI Taxonomy" id="1188229"/>
    <lineage>
        <taxon>Bacteria</taxon>
        <taxon>Bacillati</taxon>
        <taxon>Cyanobacteriota</taxon>
        <taxon>Cyanophyceae</taxon>
        <taxon>Gloeomargaritales</taxon>
        <taxon>Gloeomargaritaceae</taxon>
        <taxon>Gloeomargarita</taxon>
    </lineage>
</organism>
<dbReference type="Proteomes" id="UP000180235">
    <property type="component" value="Chromosome"/>
</dbReference>
<dbReference type="KEGG" id="glt:GlitD10_1808"/>
<dbReference type="OrthoDB" id="3436513at2"/>
<accession>A0A1J0ADW6</accession>
<dbReference type="SUPFAM" id="SSF143100">
    <property type="entry name" value="TTHA1013/TTHA0281-like"/>
    <property type="match status" value="1"/>
</dbReference>
<dbReference type="Gene3D" id="3.30.160.250">
    <property type="match status" value="1"/>
</dbReference>
<sequence>MEPHYSILIQWSEADHCYIASLPEWGDTCHTHGDTYAEALRHALEVLELLQANATEANALPDPVTFSMTPSPIAP</sequence>
<dbReference type="EMBL" id="CP017675">
    <property type="protein sequence ID" value="APB34134.1"/>
    <property type="molecule type" value="Genomic_DNA"/>
</dbReference>
<evidence type="ECO:0000313" key="2">
    <source>
        <dbReference type="Proteomes" id="UP000180235"/>
    </source>
</evidence>
<dbReference type="AlphaFoldDB" id="A0A1J0ADW6"/>
<dbReference type="RefSeq" id="WP_071454623.1">
    <property type="nucleotide sequence ID" value="NZ_CP017675.1"/>
</dbReference>
<dbReference type="PANTHER" id="PTHR34504">
    <property type="entry name" value="ANTITOXIN HICB"/>
    <property type="match status" value="1"/>
</dbReference>
<dbReference type="PANTHER" id="PTHR34504:SF2">
    <property type="entry name" value="UPF0150 PROTEIN SSL0259"/>
    <property type="match status" value="1"/>
</dbReference>
<proteinExistence type="predicted"/>
<gene>
    <name evidence="1" type="ORF">GlitD10_1808</name>
</gene>